<sequence>MLRLATICLAILPYAHAFSVTLPMAGSSLQEGDSFTVGWILGPLGPLNINLVTGTGEPYTTVASLKTGVSGLQLLTSVTIPDNVPAGAYYIQVGDAPNDAIGGPYKVTVDPKASFSSIPTALSSTGVSSIATASISSASANISSSSVPLSSSASLTSSSTPSGSTSSTPSATSSSTDSLNTNSNSADMSLQKSSSSNNGGMIGGIVGGIAAIILIPGSFLLWRRNKKRQQQQEMSNAVFWDQPPAHDHDDGPSWGYPSSLKYSNSPGPGSYDPGLHQDNMTPYSHGYYDNYNMPAAAAIGGMHTPPPAAIREEAMAGAYYNSPYPIVDNSKFQENEKIHLADEIQATQKPHQM</sequence>
<feature type="transmembrane region" description="Helical" evidence="2">
    <location>
        <begin position="201"/>
        <end position="222"/>
    </location>
</feature>
<gene>
    <name evidence="4" type="ORF">INT43_004729</name>
</gene>
<dbReference type="AlphaFoldDB" id="A0A8H7PGC2"/>
<reference evidence="4" key="1">
    <citation type="submission" date="2020-12" db="EMBL/GenBank/DDBJ databases">
        <title>Metabolic potential, ecology and presence of endohyphal bacteria is reflected in genomic diversity of Mucoromycotina.</title>
        <authorList>
            <person name="Muszewska A."/>
            <person name="Okrasinska A."/>
            <person name="Steczkiewicz K."/>
            <person name="Drgas O."/>
            <person name="Orlowska M."/>
            <person name="Perlinska-Lenart U."/>
            <person name="Aleksandrzak-Piekarczyk T."/>
            <person name="Szatraj K."/>
            <person name="Zielenkiewicz U."/>
            <person name="Pilsyk S."/>
            <person name="Malc E."/>
            <person name="Mieczkowski P."/>
            <person name="Kruszewska J.S."/>
            <person name="Biernat P."/>
            <person name="Pawlowska J."/>
        </authorList>
    </citation>
    <scope>NUCLEOTIDE SEQUENCE</scope>
    <source>
        <strain evidence="4">WA0000067209</strain>
    </source>
</reference>
<evidence type="ECO:0000313" key="5">
    <source>
        <dbReference type="Proteomes" id="UP000654370"/>
    </source>
</evidence>
<name>A0A8H7PGC2_MORIS</name>
<feature type="chain" id="PRO_5034477735" description="Mid2 domain-containing protein" evidence="3">
    <location>
        <begin position="18"/>
        <end position="353"/>
    </location>
</feature>
<protein>
    <recommendedName>
        <fullName evidence="6">Mid2 domain-containing protein</fullName>
    </recommendedName>
</protein>
<keyword evidence="3" id="KW-0732">Signal</keyword>
<evidence type="ECO:0000256" key="3">
    <source>
        <dbReference type="SAM" id="SignalP"/>
    </source>
</evidence>
<evidence type="ECO:0008006" key="6">
    <source>
        <dbReference type="Google" id="ProtNLM"/>
    </source>
</evidence>
<keyword evidence="2" id="KW-0812">Transmembrane</keyword>
<proteinExistence type="predicted"/>
<feature type="region of interest" description="Disordered" evidence="1">
    <location>
        <begin position="151"/>
        <end position="196"/>
    </location>
</feature>
<feature type="signal peptide" evidence="3">
    <location>
        <begin position="1"/>
        <end position="17"/>
    </location>
</feature>
<comment type="caution">
    <text evidence="4">The sequence shown here is derived from an EMBL/GenBank/DDBJ whole genome shotgun (WGS) entry which is preliminary data.</text>
</comment>
<keyword evidence="2" id="KW-1133">Transmembrane helix</keyword>
<dbReference type="EMBL" id="JAEPQZ010000015">
    <property type="protein sequence ID" value="KAG2173355.1"/>
    <property type="molecule type" value="Genomic_DNA"/>
</dbReference>
<dbReference type="OrthoDB" id="2425172at2759"/>
<dbReference type="Proteomes" id="UP000654370">
    <property type="component" value="Unassembled WGS sequence"/>
</dbReference>
<feature type="region of interest" description="Disordered" evidence="1">
    <location>
        <begin position="233"/>
        <end position="259"/>
    </location>
</feature>
<keyword evidence="5" id="KW-1185">Reference proteome</keyword>
<organism evidence="4 5">
    <name type="scientific">Mortierella isabellina</name>
    <name type="common">Filamentous fungus</name>
    <name type="synonym">Umbelopsis isabellina</name>
    <dbReference type="NCBI Taxonomy" id="91625"/>
    <lineage>
        <taxon>Eukaryota</taxon>
        <taxon>Fungi</taxon>
        <taxon>Fungi incertae sedis</taxon>
        <taxon>Mucoromycota</taxon>
        <taxon>Mucoromycotina</taxon>
        <taxon>Umbelopsidomycetes</taxon>
        <taxon>Umbelopsidales</taxon>
        <taxon>Umbelopsidaceae</taxon>
        <taxon>Umbelopsis</taxon>
    </lineage>
</organism>
<keyword evidence="2" id="KW-0472">Membrane</keyword>
<evidence type="ECO:0000256" key="1">
    <source>
        <dbReference type="SAM" id="MobiDB-lite"/>
    </source>
</evidence>
<evidence type="ECO:0000256" key="2">
    <source>
        <dbReference type="SAM" id="Phobius"/>
    </source>
</evidence>
<accession>A0A8H7PGC2</accession>
<evidence type="ECO:0000313" key="4">
    <source>
        <dbReference type="EMBL" id="KAG2173355.1"/>
    </source>
</evidence>